<dbReference type="RefSeq" id="XP_022577488.1">
    <property type="nucleotide sequence ID" value="XM_022730051.1"/>
</dbReference>
<dbReference type="STRING" id="1073090.A0A1L9S758"/>
<dbReference type="InterPro" id="IPR021331">
    <property type="entry name" value="Hva1_TUDOR"/>
</dbReference>
<organism evidence="3 4">
    <name type="scientific">Penicilliopsis zonata CBS 506.65</name>
    <dbReference type="NCBI Taxonomy" id="1073090"/>
    <lineage>
        <taxon>Eukaryota</taxon>
        <taxon>Fungi</taxon>
        <taxon>Dikarya</taxon>
        <taxon>Ascomycota</taxon>
        <taxon>Pezizomycotina</taxon>
        <taxon>Eurotiomycetes</taxon>
        <taxon>Eurotiomycetidae</taxon>
        <taxon>Eurotiales</taxon>
        <taxon>Aspergillaceae</taxon>
        <taxon>Penicilliopsis</taxon>
    </lineage>
</organism>
<protein>
    <recommendedName>
        <fullName evidence="2">Hypervirulence associated protein TUDOR domain-containing protein</fullName>
    </recommendedName>
</protein>
<dbReference type="OrthoDB" id="2138648at2759"/>
<evidence type="ECO:0000313" key="4">
    <source>
        <dbReference type="Proteomes" id="UP000184188"/>
    </source>
</evidence>
<sequence>MEIRDKKGAPIQEGDYVYTRYRGGSHEGVVERVVVDNTTAAEEGVVNPPKVMYTDQHGHGVAHNPRTLKVQDK</sequence>
<dbReference type="AlphaFoldDB" id="A0A1L9S758"/>
<dbReference type="Proteomes" id="UP000184188">
    <property type="component" value="Unassembled WGS sequence"/>
</dbReference>
<dbReference type="VEuPathDB" id="FungiDB:ASPZODRAFT_75499"/>
<evidence type="ECO:0000259" key="2">
    <source>
        <dbReference type="Pfam" id="PF11160"/>
    </source>
</evidence>
<dbReference type="EMBL" id="KV878355">
    <property type="protein sequence ID" value="OJJ42978.1"/>
    <property type="molecule type" value="Genomic_DNA"/>
</dbReference>
<proteinExistence type="predicted"/>
<feature type="domain" description="Hypervirulence associated protein TUDOR" evidence="2">
    <location>
        <begin position="14"/>
        <end position="68"/>
    </location>
</feature>
<dbReference type="Gene3D" id="2.30.30.1060">
    <property type="match status" value="1"/>
</dbReference>
<dbReference type="GeneID" id="34616515"/>
<gene>
    <name evidence="3" type="ORF">ASPZODRAFT_75499</name>
</gene>
<evidence type="ECO:0000313" key="3">
    <source>
        <dbReference type="EMBL" id="OJJ42978.1"/>
    </source>
</evidence>
<accession>A0A1L9S758</accession>
<reference evidence="4" key="1">
    <citation type="journal article" date="2017" name="Genome Biol.">
        <title>Comparative genomics reveals high biological diversity and specific adaptations in the industrially and medically important fungal genus Aspergillus.</title>
        <authorList>
            <person name="de Vries R.P."/>
            <person name="Riley R."/>
            <person name="Wiebenga A."/>
            <person name="Aguilar-Osorio G."/>
            <person name="Amillis S."/>
            <person name="Uchima C.A."/>
            <person name="Anderluh G."/>
            <person name="Asadollahi M."/>
            <person name="Askin M."/>
            <person name="Barry K."/>
            <person name="Battaglia E."/>
            <person name="Bayram O."/>
            <person name="Benocci T."/>
            <person name="Braus-Stromeyer S.A."/>
            <person name="Caldana C."/>
            <person name="Canovas D."/>
            <person name="Cerqueira G.C."/>
            <person name="Chen F."/>
            <person name="Chen W."/>
            <person name="Choi C."/>
            <person name="Clum A."/>
            <person name="Dos Santos R.A."/>
            <person name="Damasio A.R."/>
            <person name="Diallinas G."/>
            <person name="Emri T."/>
            <person name="Fekete E."/>
            <person name="Flipphi M."/>
            <person name="Freyberg S."/>
            <person name="Gallo A."/>
            <person name="Gournas C."/>
            <person name="Habgood R."/>
            <person name="Hainaut M."/>
            <person name="Harispe M.L."/>
            <person name="Henrissat B."/>
            <person name="Hilden K.S."/>
            <person name="Hope R."/>
            <person name="Hossain A."/>
            <person name="Karabika E."/>
            <person name="Karaffa L."/>
            <person name="Karanyi Z."/>
            <person name="Krasevec N."/>
            <person name="Kuo A."/>
            <person name="Kusch H."/>
            <person name="LaButti K."/>
            <person name="Lagendijk E.L."/>
            <person name="Lapidus A."/>
            <person name="Levasseur A."/>
            <person name="Lindquist E."/>
            <person name="Lipzen A."/>
            <person name="Logrieco A.F."/>
            <person name="MacCabe A."/>
            <person name="Maekelae M.R."/>
            <person name="Malavazi I."/>
            <person name="Melin P."/>
            <person name="Meyer V."/>
            <person name="Mielnichuk N."/>
            <person name="Miskei M."/>
            <person name="Molnar A.P."/>
            <person name="Mule G."/>
            <person name="Ngan C.Y."/>
            <person name="Orejas M."/>
            <person name="Orosz E."/>
            <person name="Ouedraogo J.P."/>
            <person name="Overkamp K.M."/>
            <person name="Park H.-S."/>
            <person name="Perrone G."/>
            <person name="Piumi F."/>
            <person name="Punt P.J."/>
            <person name="Ram A.F."/>
            <person name="Ramon A."/>
            <person name="Rauscher S."/>
            <person name="Record E."/>
            <person name="Riano-Pachon D.M."/>
            <person name="Robert V."/>
            <person name="Roehrig J."/>
            <person name="Ruller R."/>
            <person name="Salamov A."/>
            <person name="Salih N.S."/>
            <person name="Samson R.A."/>
            <person name="Sandor E."/>
            <person name="Sanguinetti M."/>
            <person name="Schuetze T."/>
            <person name="Sepcic K."/>
            <person name="Shelest E."/>
            <person name="Sherlock G."/>
            <person name="Sophianopoulou V."/>
            <person name="Squina F.M."/>
            <person name="Sun H."/>
            <person name="Susca A."/>
            <person name="Todd R.B."/>
            <person name="Tsang A."/>
            <person name="Unkles S.E."/>
            <person name="van de Wiele N."/>
            <person name="van Rossen-Uffink D."/>
            <person name="Oliveira J.V."/>
            <person name="Vesth T.C."/>
            <person name="Visser J."/>
            <person name="Yu J.-H."/>
            <person name="Zhou M."/>
            <person name="Andersen M.R."/>
            <person name="Archer D.B."/>
            <person name="Baker S.E."/>
            <person name="Benoit I."/>
            <person name="Brakhage A.A."/>
            <person name="Braus G.H."/>
            <person name="Fischer R."/>
            <person name="Frisvad J.C."/>
            <person name="Goldman G.H."/>
            <person name="Houbraken J."/>
            <person name="Oakley B."/>
            <person name="Pocsi I."/>
            <person name="Scazzocchio C."/>
            <person name="Seiboth B."/>
            <person name="vanKuyk P.A."/>
            <person name="Wortman J."/>
            <person name="Dyer P.S."/>
            <person name="Grigoriev I.V."/>
        </authorList>
    </citation>
    <scope>NUCLEOTIDE SEQUENCE [LARGE SCALE GENOMIC DNA]</scope>
    <source>
        <strain evidence="4">CBS 506.65</strain>
    </source>
</reference>
<evidence type="ECO:0000256" key="1">
    <source>
        <dbReference type="SAM" id="MobiDB-lite"/>
    </source>
</evidence>
<feature type="region of interest" description="Disordered" evidence="1">
    <location>
        <begin position="51"/>
        <end position="73"/>
    </location>
</feature>
<dbReference type="Pfam" id="PF11160">
    <property type="entry name" value="Hva1_TUDOR"/>
    <property type="match status" value="1"/>
</dbReference>
<keyword evidence="4" id="KW-1185">Reference proteome</keyword>
<name>A0A1L9S758_9EURO</name>